<dbReference type="AlphaFoldDB" id="A0A917CE68"/>
<evidence type="ECO:0008006" key="4">
    <source>
        <dbReference type="Google" id="ProtNLM"/>
    </source>
</evidence>
<dbReference type="PANTHER" id="PTHR38664:SF1">
    <property type="entry name" value="SLR0058 PROTEIN"/>
    <property type="match status" value="1"/>
</dbReference>
<proteinExistence type="predicted"/>
<dbReference type="PANTHER" id="PTHR38664">
    <property type="entry name" value="SLR0058 PROTEIN"/>
    <property type="match status" value="1"/>
</dbReference>
<gene>
    <name evidence="2" type="ORF">GCM10011365_03030</name>
</gene>
<dbReference type="Pfam" id="PF05597">
    <property type="entry name" value="Phasin"/>
    <property type="match status" value="1"/>
</dbReference>
<keyword evidence="3" id="KW-1185">Reference proteome</keyword>
<dbReference type="InterPro" id="IPR008769">
    <property type="entry name" value="PhaF_PhaI"/>
</dbReference>
<evidence type="ECO:0000313" key="3">
    <source>
        <dbReference type="Proteomes" id="UP000605253"/>
    </source>
</evidence>
<sequence length="223" mass="24645">MLYNIMAQLHQLNKTENTMAKKKTLKQASEEKKSPQLAENLMGSANEIWLAGLGAFSKAQTEGKKIFDKLIEQGKDFEEAFKSHSQKATKNVKQTVTGSVDSARKKAAESWDKLESVFETRVEKSLHRLGVPTNDELNKLVDRIEKLTEQVSALSAEKSGGSEHTAAKSTRKKTTKKTTKKKATKKKASGQNAVASDKSSDGKSTQKKTTKKKTTKKKNSKKS</sequence>
<evidence type="ECO:0000313" key="2">
    <source>
        <dbReference type="EMBL" id="GGF85427.1"/>
    </source>
</evidence>
<name>A0A917CE68_9GAMM</name>
<evidence type="ECO:0000256" key="1">
    <source>
        <dbReference type="SAM" id="MobiDB-lite"/>
    </source>
</evidence>
<reference evidence="2" key="1">
    <citation type="journal article" date="2014" name="Int. J. Syst. Evol. Microbiol.">
        <title>Complete genome sequence of Corynebacterium casei LMG S-19264T (=DSM 44701T), isolated from a smear-ripened cheese.</title>
        <authorList>
            <consortium name="US DOE Joint Genome Institute (JGI-PGF)"/>
            <person name="Walter F."/>
            <person name="Albersmeier A."/>
            <person name="Kalinowski J."/>
            <person name="Ruckert C."/>
        </authorList>
    </citation>
    <scope>NUCLEOTIDE SEQUENCE</scope>
    <source>
        <strain evidence="2">CGMCC 1.12181</strain>
    </source>
</reference>
<organism evidence="2 3">
    <name type="scientific">Marinicella pacifica</name>
    <dbReference type="NCBI Taxonomy" id="1171543"/>
    <lineage>
        <taxon>Bacteria</taxon>
        <taxon>Pseudomonadati</taxon>
        <taxon>Pseudomonadota</taxon>
        <taxon>Gammaproteobacteria</taxon>
        <taxon>Lysobacterales</taxon>
        <taxon>Marinicellaceae</taxon>
        <taxon>Marinicella</taxon>
    </lineage>
</organism>
<reference evidence="2" key="2">
    <citation type="submission" date="2020-09" db="EMBL/GenBank/DDBJ databases">
        <authorList>
            <person name="Sun Q."/>
            <person name="Zhou Y."/>
        </authorList>
    </citation>
    <scope>NUCLEOTIDE SEQUENCE</scope>
    <source>
        <strain evidence="2">CGMCC 1.12181</strain>
    </source>
</reference>
<comment type="caution">
    <text evidence="2">The sequence shown here is derived from an EMBL/GenBank/DDBJ whole genome shotgun (WGS) entry which is preliminary data.</text>
</comment>
<dbReference type="EMBL" id="BMEO01000001">
    <property type="protein sequence ID" value="GGF85427.1"/>
    <property type="molecule type" value="Genomic_DNA"/>
</dbReference>
<dbReference type="NCBIfam" id="TIGR01837">
    <property type="entry name" value="PHA_granule_1"/>
    <property type="match status" value="1"/>
</dbReference>
<feature type="compositionally biased region" description="Basic residues" evidence="1">
    <location>
        <begin position="169"/>
        <end position="188"/>
    </location>
</feature>
<protein>
    <recommendedName>
        <fullName evidence="4">Poly(Hydroxyalkanoate) granule-associated protein</fullName>
    </recommendedName>
</protein>
<accession>A0A917CE68</accession>
<dbReference type="Proteomes" id="UP000605253">
    <property type="component" value="Unassembled WGS sequence"/>
</dbReference>
<feature type="region of interest" description="Disordered" evidence="1">
    <location>
        <begin position="153"/>
        <end position="223"/>
    </location>
</feature>
<feature type="compositionally biased region" description="Basic residues" evidence="1">
    <location>
        <begin position="205"/>
        <end position="223"/>
    </location>
</feature>